<dbReference type="SUPFAM" id="SSF52540">
    <property type="entry name" value="P-loop containing nucleoside triphosphate hydrolases"/>
    <property type="match status" value="1"/>
</dbReference>
<evidence type="ECO:0000256" key="2">
    <source>
        <dbReference type="ARBA" id="ARBA00022727"/>
    </source>
</evidence>
<dbReference type="InterPro" id="IPR027417">
    <property type="entry name" value="P-loop_NTPase"/>
</dbReference>
<dbReference type="EMBL" id="BAWF01000057">
    <property type="protein sequence ID" value="GAF48681.1"/>
    <property type="molecule type" value="Genomic_DNA"/>
</dbReference>
<comment type="subunit">
    <text evidence="5 7">Monomer.</text>
</comment>
<keyword evidence="3 5" id="KW-0547">Nucleotide-binding</keyword>
<accession>X0QCP5</accession>
<feature type="binding site" evidence="5">
    <location>
        <position position="127"/>
    </location>
    <ligand>
        <name>ATP</name>
        <dbReference type="ChEBI" id="CHEBI:30616"/>
    </ligand>
</feature>
<dbReference type="NCBIfam" id="NF001381">
    <property type="entry name" value="PRK00279.1-3"/>
    <property type="match status" value="1"/>
</dbReference>
<dbReference type="UniPathway" id="UPA00588">
    <property type="reaction ID" value="UER00649"/>
</dbReference>
<feature type="binding site" evidence="5">
    <location>
        <begin position="85"/>
        <end position="88"/>
    </location>
    <ligand>
        <name>AMP</name>
        <dbReference type="ChEBI" id="CHEBI:456215"/>
    </ligand>
</feature>
<keyword evidence="2 5" id="KW-0545">Nucleotide biosynthesis</keyword>
<evidence type="ECO:0000256" key="1">
    <source>
        <dbReference type="ARBA" id="ARBA00022679"/>
    </source>
</evidence>
<dbReference type="AlphaFoldDB" id="X0QCP5"/>
<dbReference type="NCBIfam" id="NF011104">
    <property type="entry name" value="PRK14531.1"/>
    <property type="match status" value="1"/>
</dbReference>
<dbReference type="Pfam" id="PF00406">
    <property type="entry name" value="ADK"/>
    <property type="match status" value="1"/>
</dbReference>
<keyword evidence="5" id="KW-0963">Cytoplasm</keyword>
<dbReference type="RefSeq" id="WP_037239301.1">
    <property type="nucleotide sequence ID" value="NZ_BAWF01000057.1"/>
</dbReference>
<dbReference type="CDD" id="cd01428">
    <property type="entry name" value="ADK"/>
    <property type="match status" value="1"/>
</dbReference>
<feature type="binding site" evidence="5">
    <location>
        <position position="166"/>
    </location>
    <ligand>
        <name>ATP</name>
        <dbReference type="ChEBI" id="CHEBI:30616"/>
    </ligand>
</feature>
<dbReference type="GO" id="GO:0005524">
    <property type="term" value="F:ATP binding"/>
    <property type="evidence" value="ECO:0007669"/>
    <property type="project" value="UniProtKB-UniRule"/>
</dbReference>
<feature type="binding site" evidence="5">
    <location>
        <position position="140"/>
    </location>
    <ligand>
        <name>AMP</name>
        <dbReference type="ChEBI" id="CHEBI:456215"/>
    </ligand>
</feature>
<dbReference type="OrthoDB" id="9805030at2"/>
<feature type="binding site" evidence="5">
    <location>
        <position position="129"/>
    </location>
    <ligand>
        <name>AMP</name>
        <dbReference type="ChEBI" id="CHEBI:456215"/>
    </ligand>
</feature>
<keyword evidence="9" id="KW-1185">Reference proteome</keyword>
<keyword evidence="5 7" id="KW-0067">ATP-binding</keyword>
<comment type="function">
    <text evidence="5">Catalyzes the reversible transfer of the terminal phosphate group between ATP and AMP. Plays an important role in cellular energy homeostasis and in adenine nucleotide metabolism.</text>
</comment>
<dbReference type="PRINTS" id="PR00094">
    <property type="entry name" value="ADENYLTKNASE"/>
</dbReference>
<keyword evidence="1 5" id="KW-0808">Transferase</keyword>
<gene>
    <name evidence="5 8" type="primary">adk</name>
    <name evidence="8" type="ORF">RW1_057_00510</name>
</gene>
<comment type="subcellular location">
    <subcellularLocation>
        <location evidence="5 7">Cytoplasm</location>
    </subcellularLocation>
</comment>
<dbReference type="GO" id="GO:0004017">
    <property type="term" value="F:AMP kinase activity"/>
    <property type="evidence" value="ECO:0007669"/>
    <property type="project" value="UniProtKB-UniRule"/>
</dbReference>
<protein>
    <recommendedName>
        <fullName evidence="5 7">Adenylate kinase</fullName>
        <shortName evidence="5">AK</shortName>
        <ecNumber evidence="5 7">2.7.4.3</ecNumber>
    </recommendedName>
    <alternativeName>
        <fullName evidence="5">ATP-AMP transphosphorylase</fullName>
    </alternativeName>
    <alternativeName>
        <fullName evidence="5">ATP:AMP phosphotransferase</fullName>
    </alternativeName>
    <alternativeName>
        <fullName evidence="5">Adenylate monophosphate kinase</fullName>
    </alternativeName>
</protein>
<dbReference type="InterPro" id="IPR033690">
    <property type="entry name" value="Adenylat_kinase_CS"/>
</dbReference>
<evidence type="ECO:0000256" key="6">
    <source>
        <dbReference type="RuleBase" id="RU003330"/>
    </source>
</evidence>
<feature type="binding site" evidence="5">
    <location>
        <position position="36"/>
    </location>
    <ligand>
        <name>AMP</name>
        <dbReference type="ChEBI" id="CHEBI:456215"/>
    </ligand>
</feature>
<dbReference type="GO" id="GO:0005737">
    <property type="term" value="C:cytoplasm"/>
    <property type="evidence" value="ECO:0007669"/>
    <property type="project" value="UniProtKB-SubCell"/>
</dbReference>
<sequence>MRIILTGPPGAGKGTQAQSLSTALQLPHISTGDLFRSHITQGTELGRTAKSFLDAGELVPDEVTIGMVAERLAADDTATGFILDGFPRTVTQAIALDELLGGQLSQIDAVLDFSIADDAVVERMLARGRADDTEDVIRRRLRVYHEETRPLLDYYSPLLLSVDAEGEVDDVYAHAIGALSERGSVAPST</sequence>
<evidence type="ECO:0000313" key="9">
    <source>
        <dbReference type="Proteomes" id="UP000019491"/>
    </source>
</evidence>
<comment type="pathway">
    <text evidence="5">Purine metabolism; AMP biosynthesis via salvage pathway; AMP from ADP: step 1/1.</text>
</comment>
<comment type="catalytic activity">
    <reaction evidence="5 7">
        <text>AMP + ATP = 2 ADP</text>
        <dbReference type="Rhea" id="RHEA:12973"/>
        <dbReference type="ChEBI" id="CHEBI:30616"/>
        <dbReference type="ChEBI" id="CHEBI:456215"/>
        <dbReference type="ChEBI" id="CHEBI:456216"/>
        <dbReference type="EC" id="2.7.4.3"/>
    </reaction>
</comment>
<keyword evidence="4 5" id="KW-0418">Kinase</keyword>
<evidence type="ECO:0000256" key="4">
    <source>
        <dbReference type="ARBA" id="ARBA00022777"/>
    </source>
</evidence>
<dbReference type="NCBIfam" id="NF011100">
    <property type="entry name" value="PRK14527.1"/>
    <property type="match status" value="1"/>
</dbReference>
<organism evidence="8 9">
    <name type="scientific">Rhodococcus wratislaviensis NBRC 100605</name>
    <dbReference type="NCBI Taxonomy" id="1219028"/>
    <lineage>
        <taxon>Bacteria</taxon>
        <taxon>Bacillati</taxon>
        <taxon>Actinomycetota</taxon>
        <taxon>Actinomycetes</taxon>
        <taxon>Mycobacteriales</taxon>
        <taxon>Nocardiaceae</taxon>
        <taxon>Rhodococcus</taxon>
    </lineage>
</organism>
<dbReference type="InterPro" id="IPR000850">
    <property type="entry name" value="Adenylat/UMP-CMP_kin"/>
</dbReference>
<proteinExistence type="inferred from homology"/>
<comment type="caution">
    <text evidence="5">Lacks conserved residue(s) required for the propagation of feature annotation.</text>
</comment>
<evidence type="ECO:0000256" key="7">
    <source>
        <dbReference type="RuleBase" id="RU003331"/>
    </source>
</evidence>
<dbReference type="PROSITE" id="PS00113">
    <property type="entry name" value="ADENYLATE_KINASE"/>
    <property type="match status" value="1"/>
</dbReference>
<dbReference type="PANTHER" id="PTHR23359">
    <property type="entry name" value="NUCLEOTIDE KINASE"/>
    <property type="match status" value="1"/>
</dbReference>
<comment type="domain">
    <text evidence="5">Consists of three domains, a large central CORE domain and two small peripheral domains, NMPbind and LID, which undergo movements during catalysis. The LID domain closes over the site of phosphoryl transfer upon ATP binding. Assembling and dissambling the active center during each catalytic cycle provides an effective means to prevent ATP hydrolysis.</text>
</comment>
<feature type="binding site" evidence="5">
    <location>
        <position position="31"/>
    </location>
    <ligand>
        <name>AMP</name>
        <dbReference type="ChEBI" id="CHEBI:456215"/>
    </ligand>
</feature>
<evidence type="ECO:0000313" key="8">
    <source>
        <dbReference type="EMBL" id="GAF48681.1"/>
    </source>
</evidence>
<evidence type="ECO:0000256" key="5">
    <source>
        <dbReference type="HAMAP-Rule" id="MF_00235"/>
    </source>
</evidence>
<reference evidence="8 9" key="1">
    <citation type="submission" date="2014-02" db="EMBL/GenBank/DDBJ databases">
        <title>Whole genome shotgun sequence of Rhodococcus wratislaviensis NBRC 100605.</title>
        <authorList>
            <person name="Hosoyama A."/>
            <person name="Tsuchikane K."/>
            <person name="Yoshida I."/>
            <person name="Ohji S."/>
            <person name="Ichikawa N."/>
            <person name="Yamazoe A."/>
            <person name="Fujita N."/>
        </authorList>
    </citation>
    <scope>NUCLEOTIDE SEQUENCE [LARGE SCALE GENOMIC DNA]</scope>
    <source>
        <strain evidence="8 9">NBRC 100605</strain>
    </source>
</reference>
<dbReference type="NCBIfam" id="NF011105">
    <property type="entry name" value="PRK14532.1"/>
    <property type="match status" value="1"/>
</dbReference>
<feature type="region of interest" description="NMP" evidence="5">
    <location>
        <begin position="30"/>
        <end position="59"/>
    </location>
</feature>
<dbReference type="HAMAP" id="MF_00235">
    <property type="entry name" value="Adenylate_kinase_Adk"/>
    <property type="match status" value="1"/>
</dbReference>
<dbReference type="GO" id="GO:0044209">
    <property type="term" value="P:AMP salvage"/>
    <property type="evidence" value="ECO:0007669"/>
    <property type="project" value="UniProtKB-UniRule"/>
</dbReference>
<comment type="caution">
    <text evidence="8">The sequence shown here is derived from an EMBL/GenBank/DDBJ whole genome shotgun (WGS) entry which is preliminary data.</text>
</comment>
<feature type="binding site" evidence="5">
    <location>
        <begin position="10"/>
        <end position="15"/>
    </location>
    <ligand>
        <name>ATP</name>
        <dbReference type="ChEBI" id="CHEBI:30616"/>
    </ligand>
</feature>
<dbReference type="Gene3D" id="3.40.50.300">
    <property type="entry name" value="P-loop containing nucleotide triphosphate hydrolases"/>
    <property type="match status" value="1"/>
</dbReference>
<evidence type="ECO:0000256" key="3">
    <source>
        <dbReference type="ARBA" id="ARBA00022741"/>
    </source>
</evidence>
<dbReference type="Proteomes" id="UP000019491">
    <property type="component" value="Unassembled WGS sequence"/>
</dbReference>
<feature type="binding site" evidence="5">
    <location>
        <position position="92"/>
    </location>
    <ligand>
        <name>AMP</name>
        <dbReference type="ChEBI" id="CHEBI:456215"/>
    </ligand>
</feature>
<comment type="similarity">
    <text evidence="5 6">Belongs to the adenylate kinase family.</text>
</comment>
<feature type="binding site" evidence="5">
    <location>
        <begin position="57"/>
        <end position="59"/>
    </location>
    <ligand>
        <name>AMP</name>
        <dbReference type="ChEBI" id="CHEBI:456215"/>
    </ligand>
</feature>
<name>X0QCP5_RHOWR</name>
<dbReference type="EC" id="2.7.4.3" evidence="5 7"/>